<dbReference type="GO" id="GO:0006412">
    <property type="term" value="P:translation"/>
    <property type="evidence" value="ECO:0007669"/>
    <property type="project" value="InterPro"/>
</dbReference>
<dbReference type="GO" id="GO:0005763">
    <property type="term" value="C:mitochondrial small ribosomal subunit"/>
    <property type="evidence" value="ECO:0007669"/>
    <property type="project" value="TreeGrafter"/>
</dbReference>
<dbReference type="CDD" id="cd01425">
    <property type="entry name" value="RPS2"/>
    <property type="match status" value="1"/>
</dbReference>
<feature type="compositionally biased region" description="Basic and acidic residues" evidence="4">
    <location>
        <begin position="347"/>
        <end position="357"/>
    </location>
</feature>
<dbReference type="AlphaFoldDB" id="A0A1L7XH69"/>
<evidence type="ECO:0000256" key="1">
    <source>
        <dbReference type="ARBA" id="ARBA00006242"/>
    </source>
</evidence>
<dbReference type="STRING" id="576137.A0A1L7XH69"/>
<proteinExistence type="inferred from homology"/>
<dbReference type="NCBIfam" id="TIGR01011">
    <property type="entry name" value="rpsB_bact"/>
    <property type="match status" value="1"/>
</dbReference>
<dbReference type="PRINTS" id="PR00395">
    <property type="entry name" value="RIBOSOMALS2"/>
</dbReference>
<evidence type="ECO:0000256" key="4">
    <source>
        <dbReference type="SAM" id="MobiDB-lite"/>
    </source>
</evidence>
<sequence>MILRNVAIRHGRKALAGPIQKSLLRTLTTDTLPPQEIAALEHTILNHNKETLSIDAQFNQLPTTRTFVAPVKRSLSRREVRSRFHKRYQIKATTDKLGSEIDPYYQPHQLIIDPPKPEDVTLELLMASQSHLGHSTSLWNPMNQRYIFGVRQGIHIISLETTAAHLRRAAKVVEGVAYHGGLILFVGTRAGQGPCIVKAAELAQGCHLFEKWIPGSITNGDQILAKCGIKAVDMHDKEVEGYEEKIAEWSALKPDLVVCLNPLENYILLHECGLNNIPTIGVVDTDADPTWVTYPIPANDDSLRCIQVIAGVLSRAGESGQKKRLEAAETGKVTWLPPKNLGNPVTEEDRKRAAEQKKAKRMLGMAADGQEHTRGTRGRNGDIDYQSDDL</sequence>
<dbReference type="InterPro" id="IPR023591">
    <property type="entry name" value="Ribosomal_uS2_flav_dom_sf"/>
</dbReference>
<dbReference type="SUPFAM" id="SSF52313">
    <property type="entry name" value="Ribosomal protein S2"/>
    <property type="match status" value="1"/>
</dbReference>
<organism evidence="5 6">
    <name type="scientific">Phialocephala subalpina</name>
    <dbReference type="NCBI Taxonomy" id="576137"/>
    <lineage>
        <taxon>Eukaryota</taxon>
        <taxon>Fungi</taxon>
        <taxon>Dikarya</taxon>
        <taxon>Ascomycota</taxon>
        <taxon>Pezizomycotina</taxon>
        <taxon>Leotiomycetes</taxon>
        <taxon>Helotiales</taxon>
        <taxon>Mollisiaceae</taxon>
        <taxon>Phialocephala</taxon>
        <taxon>Phialocephala fortinii species complex</taxon>
    </lineage>
</organism>
<dbReference type="EMBL" id="FJOG01000026">
    <property type="protein sequence ID" value="CZR64372.1"/>
    <property type="molecule type" value="Genomic_DNA"/>
</dbReference>
<reference evidence="5 6" key="1">
    <citation type="submission" date="2016-03" db="EMBL/GenBank/DDBJ databases">
        <authorList>
            <person name="Ploux O."/>
        </authorList>
    </citation>
    <scope>NUCLEOTIDE SEQUENCE [LARGE SCALE GENOMIC DNA]</scope>
    <source>
        <strain evidence="5 6">UAMH 11012</strain>
    </source>
</reference>
<name>A0A1L7XH69_9HELO</name>
<dbReference type="InterPro" id="IPR018130">
    <property type="entry name" value="Ribosomal_uS2_CS"/>
</dbReference>
<comment type="similarity">
    <text evidence="1">Belongs to the universal ribosomal protein uS2 family.</text>
</comment>
<dbReference type="InterPro" id="IPR001865">
    <property type="entry name" value="Ribosomal_uS2"/>
</dbReference>
<keyword evidence="3" id="KW-0687">Ribonucleoprotein</keyword>
<dbReference type="GO" id="GO:0003735">
    <property type="term" value="F:structural constituent of ribosome"/>
    <property type="evidence" value="ECO:0007669"/>
    <property type="project" value="InterPro"/>
</dbReference>
<keyword evidence="2 5" id="KW-0689">Ribosomal protein</keyword>
<dbReference type="Pfam" id="PF00318">
    <property type="entry name" value="Ribosomal_S2"/>
    <property type="match status" value="1"/>
</dbReference>
<evidence type="ECO:0000256" key="3">
    <source>
        <dbReference type="ARBA" id="ARBA00023274"/>
    </source>
</evidence>
<dbReference type="HAMAP" id="MF_00291_B">
    <property type="entry name" value="Ribosomal_uS2_B"/>
    <property type="match status" value="1"/>
</dbReference>
<dbReference type="FunFam" id="3.40.50.10490:FF:000061">
    <property type="entry name" value="40S ribosomal protein S2, putative"/>
    <property type="match status" value="1"/>
</dbReference>
<dbReference type="PROSITE" id="PS00962">
    <property type="entry name" value="RIBOSOMAL_S2_1"/>
    <property type="match status" value="1"/>
</dbReference>
<dbReference type="Gene3D" id="3.40.50.10490">
    <property type="entry name" value="Glucose-6-phosphate isomerase like protein, domain 1"/>
    <property type="match status" value="1"/>
</dbReference>
<feature type="compositionally biased region" description="Basic and acidic residues" evidence="4">
    <location>
        <begin position="369"/>
        <end position="382"/>
    </location>
</feature>
<gene>
    <name evidence="5" type="ORF">PAC_14270</name>
</gene>
<dbReference type="OrthoDB" id="2320368at2759"/>
<dbReference type="PANTHER" id="PTHR12534:SF0">
    <property type="entry name" value="SMALL RIBOSOMAL SUBUNIT PROTEIN US2M"/>
    <property type="match status" value="1"/>
</dbReference>
<protein>
    <submittedName>
        <fullName evidence="5">Related to MRP4-mitochondrial ribosomal protein, small subunit</fullName>
    </submittedName>
</protein>
<accession>A0A1L7XH69</accession>
<evidence type="ECO:0000313" key="5">
    <source>
        <dbReference type="EMBL" id="CZR64372.1"/>
    </source>
</evidence>
<feature type="region of interest" description="Disordered" evidence="4">
    <location>
        <begin position="336"/>
        <end position="390"/>
    </location>
</feature>
<dbReference type="InterPro" id="IPR005706">
    <property type="entry name" value="Ribosomal_uS2_bac/mit/plastid"/>
</dbReference>
<dbReference type="Proteomes" id="UP000184330">
    <property type="component" value="Unassembled WGS sequence"/>
</dbReference>
<dbReference type="PANTHER" id="PTHR12534">
    <property type="entry name" value="30S RIBOSOMAL PROTEIN S2 PROKARYOTIC AND ORGANELLAR"/>
    <property type="match status" value="1"/>
</dbReference>
<evidence type="ECO:0000256" key="2">
    <source>
        <dbReference type="ARBA" id="ARBA00022980"/>
    </source>
</evidence>
<evidence type="ECO:0000313" key="6">
    <source>
        <dbReference type="Proteomes" id="UP000184330"/>
    </source>
</evidence>
<keyword evidence="6" id="KW-1185">Reference proteome</keyword>